<dbReference type="InterPro" id="IPR054712">
    <property type="entry name" value="Cas3-like_dom"/>
</dbReference>
<dbReference type="PANTHER" id="PTHR47959">
    <property type="entry name" value="ATP-DEPENDENT RNA HELICASE RHLE-RELATED"/>
    <property type="match status" value="1"/>
</dbReference>
<dbReference type="GO" id="GO:0004519">
    <property type="term" value="F:endonuclease activity"/>
    <property type="evidence" value="ECO:0007669"/>
    <property type="project" value="UniProtKB-KW"/>
</dbReference>
<evidence type="ECO:0000256" key="6">
    <source>
        <dbReference type="ARBA" id="ARBA00038437"/>
    </source>
</evidence>
<dbReference type="Pfam" id="PF00270">
    <property type="entry name" value="DEAD"/>
    <property type="match status" value="1"/>
</dbReference>
<evidence type="ECO:0000256" key="2">
    <source>
        <dbReference type="ARBA" id="ARBA00022801"/>
    </source>
</evidence>
<dbReference type="GO" id="GO:0016787">
    <property type="term" value="F:hydrolase activity"/>
    <property type="evidence" value="ECO:0007669"/>
    <property type="project" value="UniProtKB-KW"/>
</dbReference>
<dbReference type="InterPro" id="IPR011545">
    <property type="entry name" value="DEAD/DEAH_box_helicase_dom"/>
</dbReference>
<dbReference type="SMART" id="SM00490">
    <property type="entry name" value="HELICc"/>
    <property type="match status" value="1"/>
</dbReference>
<evidence type="ECO:0000256" key="1">
    <source>
        <dbReference type="ARBA" id="ARBA00022741"/>
    </source>
</evidence>
<gene>
    <name evidence="8" type="ORF">JOD45_000728</name>
</gene>
<dbReference type="InterPro" id="IPR006474">
    <property type="entry name" value="Helicase_Cas3_CRISPR-ass_core"/>
</dbReference>
<keyword evidence="3" id="KW-0347">Helicase</keyword>
<keyword evidence="4" id="KW-0067">ATP-binding</keyword>
<dbReference type="EC" id="3.1.-.-" evidence="8"/>
<dbReference type="Gene3D" id="1.10.3210.30">
    <property type="match status" value="1"/>
</dbReference>
<keyword evidence="8" id="KW-0540">Nuclease</keyword>
<keyword evidence="9" id="KW-1185">Reference proteome</keyword>
<dbReference type="SUPFAM" id="SSF52540">
    <property type="entry name" value="P-loop containing nucleoside triphosphate hydrolases"/>
    <property type="match status" value="1"/>
</dbReference>
<name>A0ABS2PY81_9BACL</name>
<accession>A0ABS2PY81</accession>
<dbReference type="InterPro" id="IPR038257">
    <property type="entry name" value="CRISPR-assoc_Cas3_HD_sf"/>
</dbReference>
<evidence type="ECO:0000256" key="5">
    <source>
        <dbReference type="ARBA" id="ARBA00023118"/>
    </source>
</evidence>
<dbReference type="NCBIfam" id="TIGR01587">
    <property type="entry name" value="cas3_core"/>
    <property type="match status" value="1"/>
</dbReference>
<dbReference type="InterPro" id="IPR050079">
    <property type="entry name" value="DEAD_box_RNA_helicase"/>
</dbReference>
<dbReference type="InterPro" id="IPR027417">
    <property type="entry name" value="P-loop_NTPase"/>
</dbReference>
<proteinExistence type="inferred from homology"/>
<organism evidence="8 9">
    <name type="scientific">Scopulibacillus daqui</name>
    <dbReference type="NCBI Taxonomy" id="1469162"/>
    <lineage>
        <taxon>Bacteria</taxon>
        <taxon>Bacillati</taxon>
        <taxon>Bacillota</taxon>
        <taxon>Bacilli</taxon>
        <taxon>Bacillales</taxon>
        <taxon>Sporolactobacillaceae</taxon>
        <taxon>Scopulibacillus</taxon>
    </lineage>
</organism>
<dbReference type="EMBL" id="JAFBER010000003">
    <property type="protein sequence ID" value="MBM7644535.1"/>
    <property type="molecule type" value="Genomic_DNA"/>
</dbReference>
<dbReference type="Gene3D" id="3.40.50.300">
    <property type="entry name" value="P-loop containing nucleotide triphosphate hydrolases"/>
    <property type="match status" value="2"/>
</dbReference>
<evidence type="ECO:0000256" key="3">
    <source>
        <dbReference type="ARBA" id="ARBA00022806"/>
    </source>
</evidence>
<keyword evidence="1" id="KW-0547">Nucleotide-binding</keyword>
<evidence type="ECO:0000313" key="9">
    <source>
        <dbReference type="Proteomes" id="UP000808914"/>
    </source>
</evidence>
<comment type="caution">
    <text evidence="8">The sequence shown here is derived from an EMBL/GenBank/DDBJ whole genome shotgun (WGS) entry which is preliminary data.</text>
</comment>
<comment type="similarity">
    <text evidence="6">Belongs to the DEAD box helicase family.</text>
</comment>
<dbReference type="PANTHER" id="PTHR47959:SF16">
    <property type="entry name" value="CRISPR-ASSOCIATED NUCLEASE_HELICASE CAS3-RELATED"/>
    <property type="match status" value="1"/>
</dbReference>
<feature type="domain" description="Helicase ATP-binding" evidence="7">
    <location>
        <begin position="22"/>
        <end position="201"/>
    </location>
</feature>
<dbReference type="SMART" id="SM00487">
    <property type="entry name" value="DEXDc"/>
    <property type="match status" value="1"/>
</dbReference>
<evidence type="ECO:0000259" key="7">
    <source>
        <dbReference type="PROSITE" id="PS51192"/>
    </source>
</evidence>
<dbReference type="InterPro" id="IPR001650">
    <property type="entry name" value="Helicase_C-like"/>
</dbReference>
<dbReference type="Proteomes" id="UP000808914">
    <property type="component" value="Unassembled WGS sequence"/>
</dbReference>
<reference evidence="8 9" key="1">
    <citation type="submission" date="2021-01" db="EMBL/GenBank/DDBJ databases">
        <title>Genomic Encyclopedia of Type Strains, Phase IV (KMG-IV): sequencing the most valuable type-strain genomes for metagenomic binning, comparative biology and taxonomic classification.</title>
        <authorList>
            <person name="Goeker M."/>
        </authorList>
    </citation>
    <scope>NUCLEOTIDE SEQUENCE [LARGE SCALE GENOMIC DNA]</scope>
    <source>
        <strain evidence="8 9">DSM 28236</strain>
    </source>
</reference>
<protein>
    <submittedName>
        <fullName evidence="8">CRISPR-associated endonuclease/helicase Cas3</fullName>
        <ecNumber evidence="8">3.1.-.-</ecNumber>
        <ecNumber evidence="8">3.6.4.-</ecNumber>
    </submittedName>
</protein>
<dbReference type="RefSeq" id="WP_205002498.1">
    <property type="nucleotide sequence ID" value="NZ_JAFBER010000003.1"/>
</dbReference>
<keyword evidence="8" id="KW-0255">Endonuclease</keyword>
<dbReference type="SUPFAM" id="SSF109604">
    <property type="entry name" value="HD-domain/PDEase-like"/>
    <property type="match status" value="1"/>
</dbReference>
<evidence type="ECO:0000256" key="4">
    <source>
        <dbReference type="ARBA" id="ARBA00022840"/>
    </source>
</evidence>
<dbReference type="PROSITE" id="PS51192">
    <property type="entry name" value="HELICASE_ATP_BIND_1"/>
    <property type="match status" value="1"/>
</dbReference>
<keyword evidence="2 8" id="KW-0378">Hydrolase</keyword>
<sequence>MDKLFENITGDTPYKFQRDVFEKLVHGESNLVITAPTGAGKTWMSVIPFIYAKQNRLEFADRMFYVLPQRTLVTAVANTIRPKLTEAKLEYKVTVQMGGENKDPYFEGDIIVTTIDQLLAAYIGLSYGTTRPLSNIPPGALLGSYIVVDEFHLLENGKALTTFIDLARRLSSFTKVCMMTATASTSYIKEIASKINAQDYEVSPKEIVSLQKNKKRNVTWVNSPITPESIKQSHKDRTLVVVNTVHRAQQLYKHLKELLENGEIELICLHARFLKEDRYEKEDRIRDIFKEGLEKGSEKDSKKGSKKQMIVIANQVVEVGLDISASVLITELCPANALIQRIGRCARFGEVEGKVFVHELEGKTTYPYTKDIVDKTREYLIKNTPIRTTAIEEAKMVQEIHEEVDRSIRFPIDKRKKEVEKSLSDGHVSNIRKLVREVNNVQIIIHEKPWEIDIFQKPQQFSIPISILKARLKDAPLSETVYYPYFSEETKYREQPEWRPIHQIDEIGEHLFLSLSSRIVTYSKEIGLVIGESGEFSSPYSAQSSAKKEPYSYTKESYVFHAESVRSLIRSQDQSYQVFTKKLAQELQTDSETINEFASLVGALHDVGKLREDIAYFYLTWQKEVIGEEANEYLAHTDYNPESSYHREQIKKYKKQQSHAPEGAYIAAPLIEQFMRNKFRLPEKYHSQIFRAVVEAIRKHHNAYVKKTQCYRLVSDAEKVVEKSLKEFNMKSIDLNLSLGPAKKVGVSKIKICPDEKLGWMIYWFIVRRLRIADQLSQKLKNERR</sequence>
<evidence type="ECO:0000313" key="8">
    <source>
        <dbReference type="EMBL" id="MBM7644535.1"/>
    </source>
</evidence>
<keyword evidence="5" id="KW-0051">Antiviral defense</keyword>
<dbReference type="Pfam" id="PF22590">
    <property type="entry name" value="Cas3-like_C_2"/>
    <property type="match status" value="1"/>
</dbReference>
<dbReference type="EC" id="3.6.4.-" evidence="8"/>
<dbReference type="InterPro" id="IPR014001">
    <property type="entry name" value="Helicase_ATP-bd"/>
</dbReference>